<gene>
    <name evidence="1" type="ORF">B4167_3281</name>
</gene>
<comment type="caution">
    <text evidence="1">The sequence shown here is derived from an EMBL/GenBank/DDBJ whole genome shotgun (WGS) entry which is preliminary data.</text>
</comment>
<organism evidence="1 2">
    <name type="scientific">Caldibacillus thermoamylovorans</name>
    <dbReference type="NCBI Taxonomy" id="35841"/>
    <lineage>
        <taxon>Bacteria</taxon>
        <taxon>Bacillati</taxon>
        <taxon>Bacillota</taxon>
        <taxon>Bacilli</taxon>
        <taxon>Bacillales</taxon>
        <taxon>Bacillaceae</taxon>
        <taxon>Caldibacillus</taxon>
    </lineage>
</organism>
<accession>A0ABD4A4P8</accession>
<reference evidence="1 2" key="1">
    <citation type="submission" date="2015-01" db="EMBL/GenBank/DDBJ databases">
        <title>Draft Genome Sequences of Four Bacillus thermoamylovorans Strains, Isolated From Food Products.</title>
        <authorList>
            <person name="Krawcyk A.O."/>
            <person name="Berendsen E.M."/>
            <person name="Eijlander R.T."/>
            <person name="de Jong A."/>
            <person name="Wells-Bennik M."/>
            <person name="Kuipers O.P."/>
        </authorList>
    </citation>
    <scope>NUCLEOTIDE SEQUENCE [LARGE SCALE GENOMIC DNA]</scope>
    <source>
        <strain evidence="1 2">B4167</strain>
    </source>
</reference>
<protein>
    <submittedName>
        <fullName evidence="1">Uncharacterized protein</fullName>
    </submittedName>
</protein>
<dbReference type="EMBL" id="JXLU01000114">
    <property type="protein sequence ID" value="KIO71878.1"/>
    <property type="molecule type" value="Genomic_DNA"/>
</dbReference>
<evidence type="ECO:0000313" key="2">
    <source>
        <dbReference type="Proteomes" id="UP000032076"/>
    </source>
</evidence>
<sequence>MIKNMATVMFISQNFVLHSGNALEIEAKNKLNPIAESNLLSLNVRRLLSKDTT</sequence>
<dbReference type="AlphaFoldDB" id="A0ABD4A4P8"/>
<dbReference type="Proteomes" id="UP000032076">
    <property type="component" value="Unassembled WGS sequence"/>
</dbReference>
<proteinExistence type="predicted"/>
<name>A0ABD4A4P8_9BACI</name>
<evidence type="ECO:0000313" key="1">
    <source>
        <dbReference type="EMBL" id="KIO71878.1"/>
    </source>
</evidence>